<dbReference type="AlphaFoldDB" id="A0A848N6H6"/>
<protein>
    <submittedName>
        <fullName evidence="2">HEPN domain-containing protein</fullName>
    </submittedName>
</protein>
<comment type="caution">
    <text evidence="2">The sequence shown here is derived from an EMBL/GenBank/DDBJ whole genome shotgun (WGS) entry which is preliminary data.</text>
</comment>
<evidence type="ECO:0000313" key="2">
    <source>
        <dbReference type="EMBL" id="NMR34348.1"/>
    </source>
</evidence>
<dbReference type="Gene3D" id="1.20.120.330">
    <property type="entry name" value="Nucleotidyltransferases domain 2"/>
    <property type="match status" value="1"/>
</dbReference>
<sequence length="136" mass="15848">MDNFYDTAKRMQKSSKILFNNNDYHNSCYLAGYIIECYLKILFFNVSNSSNPPFTHKLTNLHSSIMSYLSSGNSSLNSYYSNNSFSNVFSDWDPFTKRYTEQNLEWSDINAQDYQNEISVAMQTLAQMRIDGYTLI</sequence>
<accession>A0A848N6H6</accession>
<dbReference type="SUPFAM" id="SSF81593">
    <property type="entry name" value="Nucleotidyltransferase substrate binding subunit/domain"/>
    <property type="match status" value="1"/>
</dbReference>
<dbReference type="RefSeq" id="WP_169321206.1">
    <property type="nucleotide sequence ID" value="NZ_JABCJF010000004.1"/>
</dbReference>
<evidence type="ECO:0000313" key="3">
    <source>
        <dbReference type="Proteomes" id="UP000548067"/>
    </source>
</evidence>
<feature type="domain" description="HEPN" evidence="1">
    <location>
        <begin position="4"/>
        <end position="71"/>
    </location>
</feature>
<evidence type="ECO:0000259" key="1">
    <source>
        <dbReference type="Pfam" id="PF05168"/>
    </source>
</evidence>
<gene>
    <name evidence="2" type="ORF">HIO71_09020</name>
</gene>
<dbReference type="Proteomes" id="UP000548067">
    <property type="component" value="Unassembled WGS sequence"/>
</dbReference>
<proteinExistence type="predicted"/>
<dbReference type="Pfam" id="PF05168">
    <property type="entry name" value="HEPN"/>
    <property type="match status" value="1"/>
</dbReference>
<organism evidence="2 3">
    <name type="scientific">Chryseobacterium aquaticum</name>
    <dbReference type="NCBI Taxonomy" id="452084"/>
    <lineage>
        <taxon>Bacteria</taxon>
        <taxon>Pseudomonadati</taxon>
        <taxon>Bacteroidota</taxon>
        <taxon>Flavobacteriia</taxon>
        <taxon>Flavobacteriales</taxon>
        <taxon>Weeksellaceae</taxon>
        <taxon>Chryseobacterium group</taxon>
        <taxon>Chryseobacterium</taxon>
    </lineage>
</organism>
<name>A0A848N6H6_9FLAO</name>
<dbReference type="InterPro" id="IPR007842">
    <property type="entry name" value="HEPN_dom"/>
</dbReference>
<dbReference type="EMBL" id="JABCJF010000004">
    <property type="protein sequence ID" value="NMR34348.1"/>
    <property type="molecule type" value="Genomic_DNA"/>
</dbReference>
<reference evidence="2 3" key="1">
    <citation type="submission" date="2020-04" db="EMBL/GenBank/DDBJ databases">
        <title>Genome analysis and antimicrobial resistance characteristics of Chryseobacterium aquaticum isolated from farmed salmonids.</title>
        <authorList>
            <person name="Saticioglu I.B."/>
            <person name="Duman M."/>
            <person name="Altun S."/>
        </authorList>
    </citation>
    <scope>NUCLEOTIDE SEQUENCE [LARGE SCALE GENOMIC DNA]</scope>
    <source>
        <strain evidence="2 3">C-174</strain>
    </source>
</reference>